<gene>
    <name evidence="1" type="ORF">HELGO_WM8765</name>
</gene>
<evidence type="ECO:0000313" key="1">
    <source>
        <dbReference type="EMBL" id="CAA6827960.1"/>
    </source>
</evidence>
<dbReference type="InterPro" id="IPR029052">
    <property type="entry name" value="Metallo-depent_PP-like"/>
</dbReference>
<reference evidence="1" key="1">
    <citation type="submission" date="2020-01" db="EMBL/GenBank/DDBJ databases">
        <authorList>
            <person name="Meier V. D."/>
            <person name="Meier V D."/>
        </authorList>
    </citation>
    <scope>NUCLEOTIDE SEQUENCE</scope>
    <source>
        <strain evidence="1">HLG_WM_MAG_07</strain>
    </source>
</reference>
<evidence type="ECO:0008006" key="2">
    <source>
        <dbReference type="Google" id="ProtNLM"/>
    </source>
</evidence>
<organism evidence="1">
    <name type="scientific">uncultured Thiotrichaceae bacterium</name>
    <dbReference type="NCBI Taxonomy" id="298394"/>
    <lineage>
        <taxon>Bacteria</taxon>
        <taxon>Pseudomonadati</taxon>
        <taxon>Pseudomonadota</taxon>
        <taxon>Gammaproteobacteria</taxon>
        <taxon>Thiotrichales</taxon>
        <taxon>Thiotrichaceae</taxon>
        <taxon>environmental samples</taxon>
    </lineage>
</organism>
<proteinExistence type="predicted"/>
<dbReference type="PANTHER" id="PTHR37031">
    <property type="entry name" value="METALLOPHOSPHATASE BINDING DOMAIN PROTEIN"/>
    <property type="match status" value="1"/>
</dbReference>
<dbReference type="SUPFAM" id="SSF56300">
    <property type="entry name" value="Metallo-dependent phosphatases"/>
    <property type="match status" value="1"/>
</dbReference>
<protein>
    <recommendedName>
        <fullName evidence="2">PhoD-like phosphatase metallophosphatase domain-containing protein</fullName>
    </recommendedName>
</protein>
<dbReference type="PANTHER" id="PTHR37031:SF2">
    <property type="entry name" value="PHOD-LIKE PHOSPHATASE METALLOPHOSPHATASE DOMAIN-CONTAINING PROTEIN"/>
    <property type="match status" value="1"/>
</dbReference>
<dbReference type="AlphaFoldDB" id="A0A6S6UI72"/>
<dbReference type="InterPro" id="IPR038607">
    <property type="entry name" value="PhoD-like_sf"/>
</dbReference>
<accession>A0A6S6UI72</accession>
<dbReference type="Gene3D" id="3.60.21.70">
    <property type="entry name" value="PhoD-like phosphatase"/>
    <property type="match status" value="1"/>
</dbReference>
<dbReference type="EMBL" id="CACVAY010000145">
    <property type="protein sequence ID" value="CAA6827960.1"/>
    <property type="molecule type" value="Genomic_DNA"/>
</dbReference>
<name>A0A6S6UI72_9GAMM</name>
<sequence length="643" mass="73740">MHKLPDILAGPIVRYATADELIIWLVTSAKIDLQLQFFHDDACVAEADFAAGHPECVQVGKHAFIQRLHLKPEIPLPKDQWLNYDIGLNTDAGTLRWLADTAPHLSYKGQQRPGFVIKSTIDQMLHGSCRKPHFKGDDGMWLVDDVLAEVHNSSSNPEYLQPALLLLSGDQIYADEVAGPMLTAIHQVINLLGLQGEQLEDALVSSSDELYKHELNYYRRMELLPNRGVNVPLRERFFGGVRKPIFTTTNADNHLITLAEVIAMYLLVWSPTLWRFVDLDKVSLKPELRQRYQGECEAIQHFSQGLDKVQRAMANVPVQMIFDDHDVTDDWNLTRAWEESAYEHAFSKRIIGNALIGYALCQGWGNTPDALPEDMLHEIKKLYGMDDKHQHDELIKNMLKYEGWQYTLPTSPKIVVLDTRTRRWRSERDSAQPSGLMDWESLSETQQELINESAVILVSPAPIFGVKLIEVVQRVFTWLGFALTVDAENWMAHPGAANVILNIFRHKRTPHHFVILSGDVHYSFVYDVKLKHREHSPHIWQIGSSGIKNMFPVTLLRVFDTLNRWLFASYSPLNWFTRRRYFRIRQRRPGNYSGRYPHQRLVNGCTIGLVKLDKEGAPVVIAALMSNGERIMFSKGYESDWMD</sequence>